<gene>
    <name evidence="2" type="ORF">AB8Z38_31755</name>
</gene>
<evidence type="ECO:0000256" key="1">
    <source>
        <dbReference type="SAM" id="SignalP"/>
    </source>
</evidence>
<dbReference type="EMBL" id="CP165734">
    <property type="protein sequence ID" value="XDV57103.1"/>
    <property type="molecule type" value="Genomic_DNA"/>
</dbReference>
<sequence length="102" mass="10338">MTRLKLVGAAALTALVLPLATSSPTLAAGRGPGWCTPSSENAVGVAGPAMNGGQLMAGVGQCNRLGSWHHTSGYGYGGQGYGAYGYDEPGWGAPAYAPQYEY</sequence>
<protein>
    <submittedName>
        <fullName evidence="2">Uncharacterized protein</fullName>
    </submittedName>
</protein>
<accession>A0AB39XGD9</accession>
<dbReference type="AlphaFoldDB" id="A0AB39XGD9"/>
<feature type="signal peptide" evidence="1">
    <location>
        <begin position="1"/>
        <end position="27"/>
    </location>
</feature>
<proteinExistence type="predicted"/>
<evidence type="ECO:0000313" key="2">
    <source>
        <dbReference type="EMBL" id="XDV57103.1"/>
    </source>
</evidence>
<keyword evidence="1" id="KW-0732">Signal</keyword>
<reference evidence="2" key="1">
    <citation type="submission" date="2024-08" db="EMBL/GenBank/DDBJ databases">
        <authorList>
            <person name="Chaddad Z."/>
            <person name="Lamrabet M."/>
            <person name="Bouhnik O."/>
            <person name="Alami S."/>
            <person name="Wipf D."/>
            <person name="Courty P.E."/>
            <person name="Missbah El Idrissi M."/>
        </authorList>
    </citation>
    <scope>NUCLEOTIDE SEQUENCE</scope>
    <source>
        <strain evidence="2">LLZ17</strain>
    </source>
</reference>
<name>A0AB39XGD9_9BRAD</name>
<dbReference type="RefSeq" id="WP_369721533.1">
    <property type="nucleotide sequence ID" value="NZ_CP165734.1"/>
</dbReference>
<organism evidence="2">
    <name type="scientific">Bradyrhizobium sp. LLZ17</name>
    <dbReference type="NCBI Taxonomy" id="3239388"/>
    <lineage>
        <taxon>Bacteria</taxon>
        <taxon>Pseudomonadati</taxon>
        <taxon>Pseudomonadota</taxon>
        <taxon>Alphaproteobacteria</taxon>
        <taxon>Hyphomicrobiales</taxon>
        <taxon>Nitrobacteraceae</taxon>
        <taxon>Bradyrhizobium</taxon>
    </lineage>
</organism>
<feature type="chain" id="PRO_5044241711" evidence="1">
    <location>
        <begin position="28"/>
        <end position="102"/>
    </location>
</feature>